<dbReference type="Gene3D" id="1.10.150.240">
    <property type="entry name" value="Putative phosphatase, domain 2"/>
    <property type="match status" value="1"/>
</dbReference>
<dbReference type="InterPro" id="IPR006439">
    <property type="entry name" value="HAD-SF_hydro_IA"/>
</dbReference>
<dbReference type="PANTHER" id="PTHR42896:SF4">
    <property type="entry name" value="OS08G0485900 PROTEIN"/>
    <property type="match status" value="1"/>
</dbReference>
<dbReference type="AlphaFoldDB" id="A0AAW0M9H8"/>
<dbReference type="Pfam" id="PF00702">
    <property type="entry name" value="Hydrolase"/>
    <property type="match status" value="1"/>
</dbReference>
<dbReference type="InterPro" id="IPR036412">
    <property type="entry name" value="HAD-like_sf"/>
</dbReference>
<comment type="caution">
    <text evidence="1">The sequence shown here is derived from an EMBL/GenBank/DDBJ whole genome shotgun (WGS) entry which is preliminary data.</text>
</comment>
<dbReference type="EMBL" id="PKMF04000008">
    <property type="protein sequence ID" value="KAK7860116.1"/>
    <property type="molecule type" value="Genomic_DNA"/>
</dbReference>
<reference evidence="1" key="3">
    <citation type="submission" date="2023-07" db="EMBL/GenBank/DDBJ databases">
        <title>An improved reference 1 genome and first organelle genomes of Quercus suber.</title>
        <authorList>
            <consortium name="Genosuber Consortium"/>
            <person name="Usie A."/>
            <person name="Serra O."/>
            <person name="Barros P."/>
        </authorList>
    </citation>
    <scope>NUCLEOTIDE SEQUENCE</scope>
    <source>
        <strain evidence="1">HL8</strain>
        <tissue evidence="1">Leaves</tissue>
    </source>
</reference>
<sequence length="128" mass="14699">RFNRYSLPQLLCYFLQDWKTERYKEIIKSGALEPRPGVLRLMDEAKAAERFQSLDCFLAGDDVKEKKPDPSIYLTASNRLGVSPRDCLVVEDSVIGLQVLTICSSIDKLDKQPFEQIKKEMVRTLVCK</sequence>
<dbReference type="Gene3D" id="3.40.50.1000">
    <property type="entry name" value="HAD superfamily/HAD-like"/>
    <property type="match status" value="2"/>
</dbReference>
<accession>A0AAW0M9H8</accession>
<evidence type="ECO:0000313" key="1">
    <source>
        <dbReference type="EMBL" id="KAK7860116.1"/>
    </source>
</evidence>
<dbReference type="GO" id="GO:0016787">
    <property type="term" value="F:hydrolase activity"/>
    <property type="evidence" value="ECO:0007669"/>
    <property type="project" value="UniProtKB-KW"/>
</dbReference>
<dbReference type="PANTHER" id="PTHR42896">
    <property type="entry name" value="XYLULOSE-1,5-BISPHOSPHATE (XUBP) PHOSPHATASE"/>
    <property type="match status" value="1"/>
</dbReference>
<reference evidence="1" key="2">
    <citation type="journal article" date="2018" name="Sci. Data">
        <title>The draft genome sequence of cork oak.</title>
        <authorList>
            <person name="Ramos A.M."/>
            <person name="Usie A."/>
            <person name="Barbosa P."/>
            <person name="Barros P.M."/>
            <person name="Capote T."/>
            <person name="Chaves I."/>
            <person name="Simoes F."/>
            <person name="Abreu I."/>
            <person name="Carrasquinho I."/>
            <person name="Faro C."/>
            <person name="Guimaraes J.B."/>
            <person name="Mendonca D."/>
            <person name="Nobrega F."/>
            <person name="Rodrigues L."/>
            <person name="Saibo N.J.M."/>
            <person name="Varela M.C."/>
            <person name="Egas C."/>
            <person name="Matos J."/>
            <person name="Miguel C.M."/>
            <person name="Oliveira M.M."/>
            <person name="Ricardo C.P."/>
            <person name="Goncalves S."/>
        </authorList>
    </citation>
    <scope>NUCLEOTIDE SEQUENCE [LARGE SCALE GENOMIC DNA]</scope>
    <source>
        <strain evidence="1">HL8</strain>
    </source>
</reference>
<keyword evidence="1" id="KW-0378">Hydrolase</keyword>
<organism evidence="1">
    <name type="scientific">Quercus suber</name>
    <name type="common">Cork oak</name>
    <dbReference type="NCBI Taxonomy" id="58331"/>
    <lineage>
        <taxon>Eukaryota</taxon>
        <taxon>Viridiplantae</taxon>
        <taxon>Streptophyta</taxon>
        <taxon>Embryophyta</taxon>
        <taxon>Tracheophyta</taxon>
        <taxon>Spermatophyta</taxon>
        <taxon>Magnoliopsida</taxon>
        <taxon>eudicotyledons</taxon>
        <taxon>Gunneridae</taxon>
        <taxon>Pentapetalae</taxon>
        <taxon>rosids</taxon>
        <taxon>fabids</taxon>
        <taxon>Fagales</taxon>
        <taxon>Fagaceae</taxon>
        <taxon>Quercus</taxon>
    </lineage>
</organism>
<dbReference type="InterPro" id="IPR044999">
    <property type="entry name" value="CbbY-like"/>
</dbReference>
<reference evidence="1" key="1">
    <citation type="submission" date="2017-12" db="EMBL/GenBank/DDBJ databases">
        <authorList>
            <person name="Barbosa P."/>
            <person name="Usie A."/>
            <person name="Ramos A.M."/>
        </authorList>
    </citation>
    <scope>NUCLEOTIDE SEQUENCE</scope>
    <source>
        <strain evidence="1">HL8</strain>
        <tissue evidence="1">Leaves</tissue>
    </source>
</reference>
<dbReference type="InterPro" id="IPR023214">
    <property type="entry name" value="HAD_sf"/>
</dbReference>
<gene>
    <name evidence="1" type="ORF">CFP56_042197</name>
</gene>
<dbReference type="NCBIfam" id="TIGR01509">
    <property type="entry name" value="HAD-SF-IA-v3"/>
    <property type="match status" value="1"/>
</dbReference>
<name>A0AAW0M9H8_QUESU</name>
<proteinExistence type="predicted"/>
<protein>
    <submittedName>
        <fullName evidence="1">Haloacid dehalogenase-like hydrolase domain-containing protein</fullName>
    </submittedName>
</protein>
<dbReference type="InterPro" id="IPR023198">
    <property type="entry name" value="PGP-like_dom2"/>
</dbReference>
<dbReference type="SUPFAM" id="SSF56784">
    <property type="entry name" value="HAD-like"/>
    <property type="match status" value="1"/>
</dbReference>
<feature type="non-terminal residue" evidence="1">
    <location>
        <position position="1"/>
    </location>
</feature>